<keyword evidence="2" id="KW-1185">Reference proteome</keyword>
<sequence length="363" mass="38352">MYCRRSRVITIASLFVASSREVLASTAACLSSANYGWASNSLGQDPCAVANALFSTNPPPCNNTISFGPLASGGVYPAPTLTDATNCLCNTVIYSLVSACADCQDEVPLVWTTWTDDCPEDITLYYQWPTWIASNTGIPQWAYLPLVAYAWDPTQAQKNATQGPGTSTQSTTQASTHSTSTSSEPSSRMITSLSATSTTTTTSHKTTESSLPHPTSSTLITTATSGKTTESSNLSPTSTASNSSSSVGSSNLTDSIIGGVVGGVTGAAALTFLVIFTWCRRSRHKTGSNPSGFTLRKYHFDKNLIGRPAPIFDPNGSATRLYNPDDPSTFPRTPPPVIDMAWAGAERPQSVNNTGHYSGTPEL</sequence>
<evidence type="ECO:0000313" key="1">
    <source>
        <dbReference type="EMBL" id="KAH7923491.1"/>
    </source>
</evidence>
<protein>
    <submittedName>
        <fullName evidence="1">Uncharacterized protein</fullName>
    </submittedName>
</protein>
<accession>A0ACB8BE87</accession>
<comment type="caution">
    <text evidence="1">The sequence shown here is derived from an EMBL/GenBank/DDBJ whole genome shotgun (WGS) entry which is preliminary data.</text>
</comment>
<evidence type="ECO:0000313" key="2">
    <source>
        <dbReference type="Proteomes" id="UP000790709"/>
    </source>
</evidence>
<dbReference type="Proteomes" id="UP000790709">
    <property type="component" value="Unassembled WGS sequence"/>
</dbReference>
<name>A0ACB8BE87_9AGAM</name>
<reference evidence="1" key="1">
    <citation type="journal article" date="2021" name="New Phytol.">
        <title>Evolutionary innovations through gain and loss of genes in the ectomycorrhizal Boletales.</title>
        <authorList>
            <person name="Wu G."/>
            <person name="Miyauchi S."/>
            <person name="Morin E."/>
            <person name="Kuo A."/>
            <person name="Drula E."/>
            <person name="Varga T."/>
            <person name="Kohler A."/>
            <person name="Feng B."/>
            <person name="Cao Y."/>
            <person name="Lipzen A."/>
            <person name="Daum C."/>
            <person name="Hundley H."/>
            <person name="Pangilinan J."/>
            <person name="Johnson J."/>
            <person name="Barry K."/>
            <person name="LaButti K."/>
            <person name="Ng V."/>
            <person name="Ahrendt S."/>
            <person name="Min B."/>
            <person name="Choi I.G."/>
            <person name="Park H."/>
            <person name="Plett J.M."/>
            <person name="Magnuson J."/>
            <person name="Spatafora J.W."/>
            <person name="Nagy L.G."/>
            <person name="Henrissat B."/>
            <person name="Grigoriev I.V."/>
            <person name="Yang Z.L."/>
            <person name="Xu J."/>
            <person name="Martin F.M."/>
        </authorList>
    </citation>
    <scope>NUCLEOTIDE SEQUENCE</scope>
    <source>
        <strain evidence="1">KUC20120723A-06</strain>
    </source>
</reference>
<dbReference type="EMBL" id="MU266451">
    <property type="protein sequence ID" value="KAH7923491.1"/>
    <property type="molecule type" value="Genomic_DNA"/>
</dbReference>
<organism evidence="1 2">
    <name type="scientific">Leucogyrophana mollusca</name>
    <dbReference type="NCBI Taxonomy" id="85980"/>
    <lineage>
        <taxon>Eukaryota</taxon>
        <taxon>Fungi</taxon>
        <taxon>Dikarya</taxon>
        <taxon>Basidiomycota</taxon>
        <taxon>Agaricomycotina</taxon>
        <taxon>Agaricomycetes</taxon>
        <taxon>Agaricomycetidae</taxon>
        <taxon>Boletales</taxon>
        <taxon>Boletales incertae sedis</taxon>
        <taxon>Leucogyrophana</taxon>
    </lineage>
</organism>
<proteinExistence type="predicted"/>
<gene>
    <name evidence="1" type="ORF">BV22DRAFT_581051</name>
</gene>